<sequence>MDCLEFRRLLGSDPHVGAADARAHMATCSDCAALAADAQAFEARLSAALAVPVPEGLAERILAARPEATVEPFQPRRRLAWIALAAAASVLLAVGVARHRQSTSLRAMVAAHVTAPDEHAALAMVAPVPQAEVEQAFADRGVKLADVPPEVAYVAECGIGRWRSVHMVSAGADGPVSVVYIPRDRAEKATAFHRAGLVAREVPMGDGTLFMLAASDTRFDALEHAWRNALEGLPAVASGSN</sequence>
<keyword evidence="2" id="KW-1185">Reference proteome</keyword>
<protein>
    <submittedName>
        <fullName evidence="1">Uncharacterized protein DUF3379</fullName>
    </submittedName>
</protein>
<dbReference type="OrthoDB" id="6195578at2"/>
<dbReference type="InterPro" id="IPR021806">
    <property type="entry name" value="DUF3379"/>
</dbReference>
<reference evidence="1 2" key="1">
    <citation type="journal article" date="2015" name="Stand. Genomic Sci.">
        <title>Genomic Encyclopedia of Bacterial and Archaeal Type Strains, Phase III: the genomes of soil and plant-associated and newly described type strains.</title>
        <authorList>
            <person name="Whitman W.B."/>
            <person name="Woyke T."/>
            <person name="Klenk H.P."/>
            <person name="Zhou Y."/>
            <person name="Lilburn T.G."/>
            <person name="Beck B.J."/>
            <person name="De Vos P."/>
            <person name="Vandamme P."/>
            <person name="Eisen J.A."/>
            <person name="Garrity G."/>
            <person name="Hugenholtz P."/>
            <person name="Kyrpides N.C."/>
        </authorList>
    </citation>
    <scope>NUCLEOTIDE SEQUENCE [LARGE SCALE GENOMIC DNA]</scope>
    <source>
        <strain evidence="1 2">A3</strain>
    </source>
</reference>
<dbReference type="RefSeq" id="WP_131995639.1">
    <property type="nucleotide sequence ID" value="NZ_JACGXM010000012.1"/>
</dbReference>
<proteinExistence type="predicted"/>
<organism evidence="1 2">
    <name type="scientific">Dokdonella fugitiva</name>
    <dbReference type="NCBI Taxonomy" id="328517"/>
    <lineage>
        <taxon>Bacteria</taxon>
        <taxon>Pseudomonadati</taxon>
        <taxon>Pseudomonadota</taxon>
        <taxon>Gammaproteobacteria</taxon>
        <taxon>Lysobacterales</taxon>
        <taxon>Rhodanobacteraceae</taxon>
        <taxon>Dokdonella</taxon>
    </lineage>
</organism>
<dbReference type="Pfam" id="PF11859">
    <property type="entry name" value="DUF3379"/>
    <property type="match status" value="1"/>
</dbReference>
<evidence type="ECO:0000313" key="2">
    <source>
        <dbReference type="Proteomes" id="UP000294862"/>
    </source>
</evidence>
<dbReference type="EMBL" id="SLWQ01000003">
    <property type="protein sequence ID" value="TCO41106.1"/>
    <property type="molecule type" value="Genomic_DNA"/>
</dbReference>
<comment type="caution">
    <text evidence="1">The sequence shown here is derived from an EMBL/GenBank/DDBJ whole genome shotgun (WGS) entry which is preliminary data.</text>
</comment>
<dbReference type="Proteomes" id="UP000294862">
    <property type="component" value="Unassembled WGS sequence"/>
</dbReference>
<name>A0A4R2IAK6_9GAMM</name>
<dbReference type="AlphaFoldDB" id="A0A4R2IAK6"/>
<accession>A0A4R2IAK6</accession>
<evidence type="ECO:0000313" key="1">
    <source>
        <dbReference type="EMBL" id="TCO41106.1"/>
    </source>
</evidence>
<gene>
    <name evidence="1" type="ORF">EV148_10325</name>
</gene>